<sequence length="268" mass="30487">MKLNLLVLSAVAVIFSSSCRKLEYSPNQKFDKNTPRNINAENLKRIQSTPGDDTIRFVLSGDSQAAYDDLKPFVNKVNATPGIDFVILNGDISDFGLLQEFKWIESYYSKLNAPYLAVIGNHDHSANGVYVYQTMYSEQLDFSFVYKGVKFVCHNTNSREYKFNGTVPDLNFLKTQFQPEAGIKGYFAIAHVPPTSGDFDEKLFTDYGKILTDNGKVYAVLNAHIDKETIQFPYSPNLPIITTNTLYNRHFLVVEVVNNNFKFYDVEF</sequence>
<feature type="domain" description="Calcineurin-like phosphoesterase" evidence="1">
    <location>
        <begin position="55"/>
        <end position="225"/>
    </location>
</feature>
<protein>
    <submittedName>
        <fullName evidence="2">Calcineurin-like phosphoesterase</fullName>
    </submittedName>
</protein>
<dbReference type="Gene3D" id="3.60.21.10">
    <property type="match status" value="1"/>
</dbReference>
<dbReference type="InterPro" id="IPR029052">
    <property type="entry name" value="Metallo-depent_PP-like"/>
</dbReference>
<gene>
    <name evidence="2" type="ORF">SAMN05661099_2598</name>
</gene>
<dbReference type="PROSITE" id="PS51257">
    <property type="entry name" value="PROKAR_LIPOPROTEIN"/>
    <property type="match status" value="1"/>
</dbReference>
<keyword evidence="3" id="KW-1185">Reference proteome</keyword>
<dbReference type="STRING" id="572036.SAMN05661099_2598"/>
<dbReference type="InterPro" id="IPR004843">
    <property type="entry name" value="Calcineurin-like_PHP"/>
</dbReference>
<dbReference type="SUPFAM" id="SSF56300">
    <property type="entry name" value="Metallo-dependent phosphatases"/>
    <property type="match status" value="1"/>
</dbReference>
<reference evidence="3" key="1">
    <citation type="submission" date="2017-02" db="EMBL/GenBank/DDBJ databases">
        <authorList>
            <person name="Varghese N."/>
            <person name="Submissions S."/>
        </authorList>
    </citation>
    <scope>NUCLEOTIDE SEQUENCE [LARGE SCALE GENOMIC DNA]</scope>
    <source>
        <strain evidence="3">DSM 22385</strain>
    </source>
</reference>
<name>A0A1T5DTF7_9SPHI</name>
<dbReference type="GO" id="GO:0016787">
    <property type="term" value="F:hydrolase activity"/>
    <property type="evidence" value="ECO:0007669"/>
    <property type="project" value="InterPro"/>
</dbReference>
<dbReference type="EMBL" id="FUYR01000002">
    <property type="protein sequence ID" value="SKB75004.1"/>
    <property type="molecule type" value="Genomic_DNA"/>
</dbReference>
<dbReference type="Pfam" id="PF00149">
    <property type="entry name" value="Metallophos"/>
    <property type="match status" value="1"/>
</dbReference>
<evidence type="ECO:0000313" key="3">
    <source>
        <dbReference type="Proteomes" id="UP000189981"/>
    </source>
</evidence>
<dbReference type="Proteomes" id="UP000189981">
    <property type="component" value="Unassembled WGS sequence"/>
</dbReference>
<organism evidence="2 3">
    <name type="scientific">Daejeonella lutea</name>
    <dbReference type="NCBI Taxonomy" id="572036"/>
    <lineage>
        <taxon>Bacteria</taxon>
        <taxon>Pseudomonadati</taxon>
        <taxon>Bacteroidota</taxon>
        <taxon>Sphingobacteriia</taxon>
        <taxon>Sphingobacteriales</taxon>
        <taxon>Sphingobacteriaceae</taxon>
        <taxon>Daejeonella</taxon>
    </lineage>
</organism>
<dbReference type="OrthoDB" id="5464520at2"/>
<evidence type="ECO:0000313" key="2">
    <source>
        <dbReference type="EMBL" id="SKB75004.1"/>
    </source>
</evidence>
<accession>A0A1T5DTF7</accession>
<evidence type="ECO:0000259" key="1">
    <source>
        <dbReference type="Pfam" id="PF00149"/>
    </source>
</evidence>
<proteinExistence type="predicted"/>
<dbReference type="AlphaFoldDB" id="A0A1T5DTF7"/>
<dbReference type="RefSeq" id="WP_079703089.1">
    <property type="nucleotide sequence ID" value="NZ_FUYR01000002.1"/>
</dbReference>